<evidence type="ECO:0000256" key="8">
    <source>
        <dbReference type="ARBA" id="ARBA00023163"/>
    </source>
</evidence>
<keyword evidence="3" id="KW-0963">Cytoplasm</keyword>
<evidence type="ECO:0000256" key="10">
    <source>
        <dbReference type="PROSITE-ProRule" id="PRU00169"/>
    </source>
</evidence>
<dbReference type="SMART" id="SM00448">
    <property type="entry name" value="REC"/>
    <property type="match status" value="1"/>
</dbReference>
<evidence type="ECO:0000256" key="5">
    <source>
        <dbReference type="ARBA" id="ARBA00023012"/>
    </source>
</evidence>
<dbReference type="InterPro" id="IPR018060">
    <property type="entry name" value="HTH_AraC"/>
</dbReference>
<evidence type="ECO:0000256" key="3">
    <source>
        <dbReference type="ARBA" id="ARBA00022490"/>
    </source>
</evidence>
<reference evidence="13 14" key="1">
    <citation type="submission" date="2018-07" db="EMBL/GenBank/DDBJ databases">
        <title>Genomic Encyclopedia of Type Strains, Phase IV (KMG-IV): sequencing the most valuable type-strain genomes for metagenomic binning, comparative biology and taxonomic classification.</title>
        <authorList>
            <person name="Goeker M."/>
        </authorList>
    </citation>
    <scope>NUCLEOTIDE SEQUENCE [LARGE SCALE GENOMIC DNA]</scope>
    <source>
        <strain evidence="13 14">DSM 27016</strain>
    </source>
</reference>
<dbReference type="PANTHER" id="PTHR42713">
    <property type="entry name" value="HISTIDINE KINASE-RELATED"/>
    <property type="match status" value="1"/>
</dbReference>
<feature type="domain" description="HTH araC/xylS-type" evidence="11">
    <location>
        <begin position="433"/>
        <end position="532"/>
    </location>
</feature>
<keyword evidence="14" id="KW-1185">Reference proteome</keyword>
<dbReference type="InterPro" id="IPR011006">
    <property type="entry name" value="CheY-like_superfamily"/>
</dbReference>
<dbReference type="GO" id="GO:0003700">
    <property type="term" value="F:DNA-binding transcription factor activity"/>
    <property type="evidence" value="ECO:0007669"/>
    <property type="project" value="InterPro"/>
</dbReference>
<evidence type="ECO:0000256" key="2">
    <source>
        <dbReference type="ARBA" id="ARBA00018672"/>
    </source>
</evidence>
<dbReference type="GO" id="GO:0000160">
    <property type="term" value="P:phosphorelay signal transduction system"/>
    <property type="evidence" value="ECO:0007669"/>
    <property type="project" value="UniProtKB-KW"/>
</dbReference>
<dbReference type="InterPro" id="IPR001789">
    <property type="entry name" value="Sig_transdc_resp-reg_receiver"/>
</dbReference>
<gene>
    <name evidence="13" type="ORF">DFR58_11096</name>
</gene>
<dbReference type="CDD" id="cd17536">
    <property type="entry name" value="REC_YesN-like"/>
    <property type="match status" value="1"/>
</dbReference>
<dbReference type="OrthoDB" id="9794370at2"/>
<accession>A0A369B4Z8</accession>
<evidence type="ECO:0000313" key="14">
    <source>
        <dbReference type="Proteomes" id="UP000253034"/>
    </source>
</evidence>
<protein>
    <recommendedName>
        <fullName evidence="2">Stage 0 sporulation protein A homolog</fullName>
    </recommendedName>
</protein>
<comment type="caution">
    <text evidence="13">The sequence shown here is derived from an EMBL/GenBank/DDBJ whole genome shotgun (WGS) entry which is preliminary data.</text>
</comment>
<dbReference type="Proteomes" id="UP000253034">
    <property type="component" value="Unassembled WGS sequence"/>
</dbReference>
<dbReference type="AlphaFoldDB" id="A0A369B4Z8"/>
<evidence type="ECO:0000313" key="13">
    <source>
        <dbReference type="EMBL" id="RCX16600.1"/>
    </source>
</evidence>
<dbReference type="SUPFAM" id="SSF52172">
    <property type="entry name" value="CheY-like"/>
    <property type="match status" value="1"/>
</dbReference>
<dbReference type="GO" id="GO:0043565">
    <property type="term" value="F:sequence-specific DNA binding"/>
    <property type="evidence" value="ECO:0007669"/>
    <property type="project" value="InterPro"/>
</dbReference>
<evidence type="ECO:0000256" key="6">
    <source>
        <dbReference type="ARBA" id="ARBA00023015"/>
    </source>
</evidence>
<dbReference type="SUPFAM" id="SSF46689">
    <property type="entry name" value="Homeodomain-like"/>
    <property type="match status" value="2"/>
</dbReference>
<dbReference type="InterPro" id="IPR009057">
    <property type="entry name" value="Homeodomain-like_sf"/>
</dbReference>
<dbReference type="Pfam" id="PF17853">
    <property type="entry name" value="GGDEF_2"/>
    <property type="match status" value="1"/>
</dbReference>
<dbReference type="Gene3D" id="3.40.50.2300">
    <property type="match status" value="1"/>
</dbReference>
<dbReference type="Pfam" id="PF00072">
    <property type="entry name" value="Response_reg"/>
    <property type="match status" value="1"/>
</dbReference>
<dbReference type="PROSITE" id="PS50110">
    <property type="entry name" value="RESPONSE_REGULATORY"/>
    <property type="match status" value="1"/>
</dbReference>
<proteinExistence type="predicted"/>
<evidence type="ECO:0000256" key="9">
    <source>
        <dbReference type="ARBA" id="ARBA00024867"/>
    </source>
</evidence>
<evidence type="ECO:0000256" key="1">
    <source>
        <dbReference type="ARBA" id="ARBA00004496"/>
    </source>
</evidence>
<dbReference type="SMART" id="SM00342">
    <property type="entry name" value="HTH_ARAC"/>
    <property type="match status" value="1"/>
</dbReference>
<comment type="function">
    <text evidence="9">May play the central regulatory role in sporulation. It may be an element of the effector pathway responsible for the activation of sporulation genes in response to nutritional stress. Spo0A may act in concert with spo0H (a sigma factor) to control the expression of some genes that are critical to the sporulation process.</text>
</comment>
<evidence type="ECO:0000256" key="4">
    <source>
        <dbReference type="ARBA" id="ARBA00022553"/>
    </source>
</evidence>
<evidence type="ECO:0000259" key="12">
    <source>
        <dbReference type="PROSITE" id="PS50110"/>
    </source>
</evidence>
<organism evidence="13 14">
    <name type="scientific">Anaerobacterium chartisolvens</name>
    <dbReference type="NCBI Taxonomy" id="1297424"/>
    <lineage>
        <taxon>Bacteria</taxon>
        <taxon>Bacillati</taxon>
        <taxon>Bacillota</taxon>
        <taxon>Clostridia</taxon>
        <taxon>Eubacteriales</taxon>
        <taxon>Oscillospiraceae</taxon>
        <taxon>Anaerobacterium</taxon>
    </lineage>
</organism>
<dbReference type="RefSeq" id="WP_114297759.1">
    <property type="nucleotide sequence ID" value="NZ_QPJT01000010.1"/>
</dbReference>
<dbReference type="PANTHER" id="PTHR42713:SF3">
    <property type="entry name" value="TRANSCRIPTIONAL REGULATORY PROTEIN HPTR"/>
    <property type="match status" value="1"/>
</dbReference>
<dbReference type="InterPro" id="IPR051552">
    <property type="entry name" value="HptR"/>
</dbReference>
<dbReference type="GO" id="GO:0005737">
    <property type="term" value="C:cytoplasm"/>
    <property type="evidence" value="ECO:0007669"/>
    <property type="project" value="UniProtKB-SubCell"/>
</dbReference>
<keyword evidence="4 10" id="KW-0597">Phosphoprotein</keyword>
<feature type="modified residue" description="4-aspartylphosphate" evidence="10">
    <location>
        <position position="59"/>
    </location>
</feature>
<evidence type="ECO:0000256" key="7">
    <source>
        <dbReference type="ARBA" id="ARBA00023125"/>
    </source>
</evidence>
<evidence type="ECO:0000259" key="11">
    <source>
        <dbReference type="PROSITE" id="PS01124"/>
    </source>
</evidence>
<dbReference type="EMBL" id="QPJT01000010">
    <property type="protein sequence ID" value="RCX16600.1"/>
    <property type="molecule type" value="Genomic_DNA"/>
</dbReference>
<dbReference type="PROSITE" id="PS01124">
    <property type="entry name" value="HTH_ARAC_FAMILY_2"/>
    <property type="match status" value="1"/>
</dbReference>
<comment type="subcellular location">
    <subcellularLocation>
        <location evidence="1">Cytoplasm</location>
    </subcellularLocation>
</comment>
<dbReference type="InterPro" id="IPR041522">
    <property type="entry name" value="CdaR_GGDEF"/>
</dbReference>
<dbReference type="Pfam" id="PF12833">
    <property type="entry name" value="HTH_18"/>
    <property type="match status" value="1"/>
</dbReference>
<dbReference type="Gene3D" id="1.10.10.60">
    <property type="entry name" value="Homeodomain-like"/>
    <property type="match status" value="2"/>
</dbReference>
<name>A0A369B4Z8_9FIRM</name>
<keyword evidence="5" id="KW-0902">Two-component regulatory system</keyword>
<sequence length="539" mass="60231">MNERPLRVMLVDDESNIKNLLRLCIDWQSLNMEIAGDASSGLEAIDMAESLMPDIIITDIQMPYMDGLELSKIIKAKHRDIAIVILTAHDEFAYAQSAVSIGVSDFILKPIDRDVLFETMSKLSQSIISNRLRLSRLELSHQYIKNSLDVLQGKVLNDLISNSPEFSFQPEELNLLDINLDASYDTYQVSLINTAIDRGKYTALESQMLLQNCCGYIKDCWLLSSSAFVFTDIYNNIVLLSNDPSIYLNDISEHVVRYFKEQLAAPVSCGIGMPVNGIGNVFLSYRQALNALKLCYITGEEITFADSHISEAQQSGPQQHMLDDNLKLAIKSGSAVQAVDIASKILNAYARENINDLNGIKILALNIFIYVKDLLSEMKIAPVGNLSLPGEMLLEVFSLPRYSDVENTVTGLIEKACGLIYEALSTKSSSVVAQVTSYIDENFSDCSLSLKSVADKFFVNSSYLSRIFKKDTGISFSEYLIKVRIENAMKLLEEQDYKAYQLAQLTGIPDPNYFVKCFKKISGMSFAEYKQKKESGDTP</sequence>
<keyword evidence="8" id="KW-0804">Transcription</keyword>
<keyword evidence="6" id="KW-0805">Transcription regulation</keyword>
<feature type="domain" description="Response regulatory" evidence="12">
    <location>
        <begin position="7"/>
        <end position="124"/>
    </location>
</feature>
<keyword evidence="7" id="KW-0238">DNA-binding</keyword>